<dbReference type="SUPFAM" id="SSF52402">
    <property type="entry name" value="Adenine nucleotide alpha hydrolases-like"/>
    <property type="match status" value="1"/>
</dbReference>
<organism evidence="3 4">
    <name type="scientific">Lapidilactobacillus concavus DSM 17758</name>
    <dbReference type="NCBI Taxonomy" id="1423735"/>
    <lineage>
        <taxon>Bacteria</taxon>
        <taxon>Bacillati</taxon>
        <taxon>Bacillota</taxon>
        <taxon>Bacilli</taxon>
        <taxon>Lactobacillales</taxon>
        <taxon>Lactobacillaceae</taxon>
        <taxon>Lapidilactobacillus</taxon>
    </lineage>
</organism>
<dbReference type="PANTHER" id="PTHR46268">
    <property type="entry name" value="STRESS RESPONSE PROTEIN NHAX"/>
    <property type="match status" value="1"/>
</dbReference>
<evidence type="ECO:0000313" key="4">
    <source>
        <dbReference type="Proteomes" id="UP000051315"/>
    </source>
</evidence>
<evidence type="ECO:0000313" key="3">
    <source>
        <dbReference type="EMBL" id="KRM10438.1"/>
    </source>
</evidence>
<dbReference type="CDD" id="cd00293">
    <property type="entry name" value="USP-like"/>
    <property type="match status" value="1"/>
</dbReference>
<evidence type="ECO:0000259" key="2">
    <source>
        <dbReference type="Pfam" id="PF00582"/>
    </source>
</evidence>
<evidence type="ECO:0000256" key="1">
    <source>
        <dbReference type="ARBA" id="ARBA00008791"/>
    </source>
</evidence>
<dbReference type="Gene3D" id="3.40.50.620">
    <property type="entry name" value="HUPs"/>
    <property type="match status" value="1"/>
</dbReference>
<dbReference type="EMBL" id="AZFX01000038">
    <property type="protein sequence ID" value="KRM10438.1"/>
    <property type="molecule type" value="Genomic_DNA"/>
</dbReference>
<dbReference type="InterPro" id="IPR014729">
    <property type="entry name" value="Rossmann-like_a/b/a_fold"/>
</dbReference>
<dbReference type="PANTHER" id="PTHR46268:SF6">
    <property type="entry name" value="UNIVERSAL STRESS PROTEIN UP12"/>
    <property type="match status" value="1"/>
</dbReference>
<dbReference type="InterPro" id="IPR006015">
    <property type="entry name" value="Universal_stress_UspA"/>
</dbReference>
<dbReference type="PRINTS" id="PR01438">
    <property type="entry name" value="UNVRSLSTRESS"/>
</dbReference>
<dbReference type="Pfam" id="PF00582">
    <property type="entry name" value="Usp"/>
    <property type="match status" value="1"/>
</dbReference>
<comment type="caution">
    <text evidence="3">The sequence shown here is derived from an EMBL/GenBank/DDBJ whole genome shotgun (WGS) entry which is preliminary data.</text>
</comment>
<dbReference type="STRING" id="1423735.FC15_GL001414"/>
<dbReference type="AlphaFoldDB" id="A0A0R1W505"/>
<dbReference type="RefSeq" id="WP_057824256.1">
    <property type="nucleotide sequence ID" value="NZ_AZFX01000038.1"/>
</dbReference>
<dbReference type="InterPro" id="IPR006016">
    <property type="entry name" value="UspA"/>
</dbReference>
<protein>
    <recommendedName>
        <fullName evidence="2">UspA domain-containing protein</fullName>
    </recommendedName>
</protein>
<sequence length="148" mass="16393">MGRDTNHVYFKRILVALDDSEDSLKAFKYAIHRAIKDDVDLVLVSILEEKNMNVYQALSKDYIHGQRDALEQHLQDYRQQALDAGVKKVATVIGAGEPGEEIVKHVIPHAQADLLVIGAKAKKGITKLFGSQAAYMAKNAPISVLVIR</sequence>
<proteinExistence type="inferred from homology"/>
<accession>A0A0R1W505</accession>
<dbReference type="OrthoDB" id="2243761at2"/>
<feature type="domain" description="UspA" evidence="2">
    <location>
        <begin position="10"/>
        <end position="148"/>
    </location>
</feature>
<name>A0A0R1W505_9LACO</name>
<dbReference type="Proteomes" id="UP000051315">
    <property type="component" value="Unassembled WGS sequence"/>
</dbReference>
<comment type="similarity">
    <text evidence="1">Belongs to the universal stress protein A family.</text>
</comment>
<reference evidence="3 4" key="1">
    <citation type="journal article" date="2015" name="Genome Announc.">
        <title>Expanding the biotechnology potential of lactobacilli through comparative genomics of 213 strains and associated genera.</title>
        <authorList>
            <person name="Sun Z."/>
            <person name="Harris H.M."/>
            <person name="McCann A."/>
            <person name="Guo C."/>
            <person name="Argimon S."/>
            <person name="Zhang W."/>
            <person name="Yang X."/>
            <person name="Jeffery I.B."/>
            <person name="Cooney J.C."/>
            <person name="Kagawa T.F."/>
            <person name="Liu W."/>
            <person name="Song Y."/>
            <person name="Salvetti E."/>
            <person name="Wrobel A."/>
            <person name="Rasinkangas P."/>
            <person name="Parkhill J."/>
            <person name="Rea M.C."/>
            <person name="O'Sullivan O."/>
            <person name="Ritari J."/>
            <person name="Douillard F.P."/>
            <person name="Paul Ross R."/>
            <person name="Yang R."/>
            <person name="Briner A.E."/>
            <person name="Felis G.E."/>
            <person name="de Vos W.M."/>
            <person name="Barrangou R."/>
            <person name="Klaenhammer T.R."/>
            <person name="Caufield P.W."/>
            <person name="Cui Y."/>
            <person name="Zhang H."/>
            <person name="O'Toole P.W."/>
        </authorList>
    </citation>
    <scope>NUCLEOTIDE SEQUENCE [LARGE SCALE GENOMIC DNA]</scope>
    <source>
        <strain evidence="3 4">DSM 17758</strain>
    </source>
</reference>
<keyword evidence="4" id="KW-1185">Reference proteome</keyword>
<gene>
    <name evidence="3" type="ORF">FC15_GL001414</name>
</gene>
<dbReference type="PATRIC" id="fig|1423735.3.peg.1461"/>